<evidence type="ECO:0000313" key="2">
    <source>
        <dbReference type="Proteomes" id="UP000265703"/>
    </source>
</evidence>
<evidence type="ECO:0000313" key="1">
    <source>
        <dbReference type="EMBL" id="RIA86024.1"/>
    </source>
</evidence>
<protein>
    <submittedName>
        <fullName evidence="1">Uncharacterized protein</fullName>
    </submittedName>
</protein>
<sequence length="163" mass="18993">MSFRKEGLLLDVIISHLSDESKDILRNKGTIISNQRPLFNYINLKESETTLTSLIKNTSGYLTEIKFDNLVCTNDEMVNRSIIQAIYQNFDVLYIHNDSGLGVEHIDNWDFLFEILAKYSPTSLFKFENTPGWQQLELIFDNWKNRTPIHSMLLQTLLVFISK</sequence>
<keyword evidence="2" id="KW-1185">Reference proteome</keyword>
<comment type="caution">
    <text evidence="1">The sequence shown here is derived from an EMBL/GenBank/DDBJ whole genome shotgun (WGS) entry which is preliminary data.</text>
</comment>
<dbReference type="Proteomes" id="UP000265703">
    <property type="component" value="Unassembled WGS sequence"/>
</dbReference>
<accession>A0A397STL7</accession>
<dbReference type="EMBL" id="QKYT01000389">
    <property type="protein sequence ID" value="RIA86024.1"/>
    <property type="molecule type" value="Genomic_DNA"/>
</dbReference>
<dbReference type="AlphaFoldDB" id="A0A397STL7"/>
<reference evidence="1 2" key="1">
    <citation type="submission" date="2018-06" db="EMBL/GenBank/DDBJ databases">
        <title>Comparative genomics reveals the genomic features of Rhizophagus irregularis, R. cerebriforme, R. diaphanum and Gigaspora rosea, and their symbiotic lifestyle signature.</title>
        <authorList>
            <person name="Morin E."/>
            <person name="San Clemente H."/>
            <person name="Chen E.C.H."/>
            <person name="De La Providencia I."/>
            <person name="Hainaut M."/>
            <person name="Kuo A."/>
            <person name="Kohler A."/>
            <person name="Murat C."/>
            <person name="Tang N."/>
            <person name="Roy S."/>
            <person name="Loubradou J."/>
            <person name="Henrissat B."/>
            <person name="Grigoriev I.V."/>
            <person name="Corradi N."/>
            <person name="Roux C."/>
            <person name="Martin F.M."/>
        </authorList>
    </citation>
    <scope>NUCLEOTIDE SEQUENCE [LARGE SCALE GENOMIC DNA]</scope>
    <source>
        <strain evidence="1 2">DAOM 227022</strain>
    </source>
</reference>
<name>A0A397STL7_9GLOM</name>
<organism evidence="1 2">
    <name type="scientific">Glomus cerebriforme</name>
    <dbReference type="NCBI Taxonomy" id="658196"/>
    <lineage>
        <taxon>Eukaryota</taxon>
        <taxon>Fungi</taxon>
        <taxon>Fungi incertae sedis</taxon>
        <taxon>Mucoromycota</taxon>
        <taxon>Glomeromycotina</taxon>
        <taxon>Glomeromycetes</taxon>
        <taxon>Glomerales</taxon>
        <taxon>Glomeraceae</taxon>
        <taxon>Glomus</taxon>
    </lineage>
</organism>
<gene>
    <name evidence="1" type="ORF">C1645_878932</name>
</gene>
<dbReference type="OrthoDB" id="2467466at2759"/>
<proteinExistence type="predicted"/>